<proteinExistence type="predicted"/>
<sequence length="483" mass="54155">MKKKKFILFPFLALFLSSCLFDTDDDGLSSWLSDQGMPSSYKVQTVTVKDLSPVSAEVSRDTLPETGWYRGMLGAVPGMTFDVAYDFALDSAFLDTLGSADSVRSYVHLKLLTSYYGATALPSNYFPIEEEMKLKVSWIISGKLSKKEFNDVGSISDSVWFEELESWKPQKKADTTISVSLNSKKDSVLTLTLDLPKAFVEDICKNAGNRRLQLRLSAPEASRVFRFYGVGHSQYYPQFFLVAMKSKSYPKLFKAKRAATLYSSLDDSDGLVLHGGVGDSLVVEFPSKPIMKALSDFYGDEFPYDGFDVRQAVVMAEMTFFRDDSKGSRELDYPIMVLAGSFLDSADTSVQRTESYYKFNDSLVVKKGHQNLVFHEGDSLTLQVTAGMRDFINRAHDGRTFKMSMTLGNSIVLDKDPYFTNRITTKKDTIKTVVATGDTMKFATGDTIRVAFPDVDYARYDFSTIKEKPATLKLWLASKRGED</sequence>
<evidence type="ECO:0000313" key="2">
    <source>
        <dbReference type="EMBL" id="SUQ26121.1"/>
    </source>
</evidence>
<evidence type="ECO:0000313" key="3">
    <source>
        <dbReference type="Proteomes" id="UP000255423"/>
    </source>
</evidence>
<dbReference type="RefSeq" id="WP_109573691.1">
    <property type="nucleotide sequence ID" value="NZ_UHJL01000006.1"/>
</dbReference>
<dbReference type="PROSITE" id="PS51257">
    <property type="entry name" value="PROKAR_LIPOPROTEIN"/>
    <property type="match status" value="1"/>
</dbReference>
<dbReference type="AlphaFoldDB" id="A0A380SAE1"/>
<gene>
    <name evidence="2" type="ORF">SAMN05661053_2927</name>
</gene>
<keyword evidence="1" id="KW-0732">Signal</keyword>
<dbReference type="EMBL" id="UHJL01000006">
    <property type="protein sequence ID" value="SUQ26121.1"/>
    <property type="molecule type" value="Genomic_DNA"/>
</dbReference>
<accession>A0A380SAE1</accession>
<name>A0A380SAE1_FIBSU</name>
<feature type="signal peptide" evidence="1">
    <location>
        <begin position="1"/>
        <end position="22"/>
    </location>
</feature>
<organism evidence="2 3">
    <name type="scientific">Fibrobacter succinogenes</name>
    <name type="common">Bacteroides succinogenes</name>
    <dbReference type="NCBI Taxonomy" id="833"/>
    <lineage>
        <taxon>Bacteria</taxon>
        <taxon>Pseudomonadati</taxon>
        <taxon>Fibrobacterota</taxon>
        <taxon>Fibrobacteria</taxon>
        <taxon>Fibrobacterales</taxon>
        <taxon>Fibrobacteraceae</taxon>
        <taxon>Fibrobacter</taxon>
    </lineage>
</organism>
<feature type="chain" id="PRO_5016706616" description="Lipoprotein" evidence="1">
    <location>
        <begin position="23"/>
        <end position="483"/>
    </location>
</feature>
<protein>
    <recommendedName>
        <fullName evidence="4">Lipoprotein</fullName>
    </recommendedName>
</protein>
<dbReference type="Proteomes" id="UP000255423">
    <property type="component" value="Unassembled WGS sequence"/>
</dbReference>
<reference evidence="2 3" key="1">
    <citation type="submission" date="2017-08" db="EMBL/GenBank/DDBJ databases">
        <authorList>
            <person name="de Groot N.N."/>
        </authorList>
    </citation>
    <scope>NUCLEOTIDE SEQUENCE [LARGE SCALE GENOMIC DNA]</scope>
    <source>
        <strain evidence="2 3">HM2</strain>
    </source>
</reference>
<evidence type="ECO:0000256" key="1">
    <source>
        <dbReference type="SAM" id="SignalP"/>
    </source>
</evidence>
<evidence type="ECO:0008006" key="4">
    <source>
        <dbReference type="Google" id="ProtNLM"/>
    </source>
</evidence>